<dbReference type="Gene3D" id="3.40.1190.20">
    <property type="match status" value="1"/>
</dbReference>
<dbReference type="InterPro" id="IPR011611">
    <property type="entry name" value="PfkB_dom"/>
</dbReference>
<evidence type="ECO:0000313" key="4">
    <source>
        <dbReference type="EMBL" id="CEM33140.1"/>
    </source>
</evidence>
<evidence type="ECO:0000256" key="1">
    <source>
        <dbReference type="ARBA" id="ARBA00022679"/>
    </source>
</evidence>
<protein>
    <recommendedName>
        <fullName evidence="3">Carbohydrate kinase PfkB domain-containing protein</fullName>
    </recommendedName>
</protein>
<dbReference type="EMBL" id="CDMZ01001474">
    <property type="protein sequence ID" value="CEM33140.1"/>
    <property type="molecule type" value="Genomic_DNA"/>
</dbReference>
<dbReference type="PROSITE" id="PS00584">
    <property type="entry name" value="PFKB_KINASES_2"/>
    <property type="match status" value="1"/>
</dbReference>
<evidence type="ECO:0000259" key="3">
    <source>
        <dbReference type="Pfam" id="PF00294"/>
    </source>
</evidence>
<evidence type="ECO:0000256" key="2">
    <source>
        <dbReference type="ARBA" id="ARBA00022777"/>
    </source>
</evidence>
<dbReference type="SUPFAM" id="SSF53613">
    <property type="entry name" value="Ribokinase-like"/>
    <property type="match status" value="1"/>
</dbReference>
<dbReference type="InterPro" id="IPR029056">
    <property type="entry name" value="Ribokinase-like"/>
</dbReference>
<dbReference type="GO" id="GO:0016301">
    <property type="term" value="F:kinase activity"/>
    <property type="evidence" value="ECO:0007669"/>
    <property type="project" value="UniProtKB-KW"/>
</dbReference>
<keyword evidence="2" id="KW-0418">Kinase</keyword>
<reference evidence="4" key="1">
    <citation type="submission" date="2014-11" db="EMBL/GenBank/DDBJ databases">
        <authorList>
            <person name="Otto D Thomas"/>
            <person name="Naeem Raeece"/>
        </authorList>
    </citation>
    <scope>NUCLEOTIDE SEQUENCE</scope>
</reference>
<dbReference type="AlphaFoldDB" id="A0A0G4GRG1"/>
<dbReference type="PANTHER" id="PTHR10584">
    <property type="entry name" value="SUGAR KINASE"/>
    <property type="match status" value="1"/>
</dbReference>
<dbReference type="PANTHER" id="PTHR10584:SF166">
    <property type="entry name" value="RIBOKINASE"/>
    <property type="match status" value="1"/>
</dbReference>
<gene>
    <name evidence="4" type="ORF">Cvel_23059</name>
</gene>
<name>A0A0G4GRG1_9ALVE</name>
<accession>A0A0G4GRG1</accession>
<sequence length="371" mass="39654">MQAGGSATNTTVHLASLAASPLPCELSEEWEVAVAERAKSLKLGVNMHGAFGADGFGQSVRKRLAEVGLSDGVCEVGPSSSSSSSTSTKDEDFEVFGPAYTDAGTGVCLCLGHEGDRGFISYYGSTSVWKEKDVNVPKLSQANHVHVTGLYNMATLLPQFAELLGQIRDQSPPERGLTISLDTAFDSSEDWAHITEILPLVDFFMPNEVELVAVAEAGGGCNQSEGGSVTFIEEEAIRYCFDQVKVGVVAKKGHRGATALWNCPPMESGGPERVLKVECSSLFLAAEDLVDTTGAGDSFNAGFLYVYSLFAQQKDSRLEKWLPLAMQFGCVCGFHAVQKVGGCMHPAKLADLFAELKTQGLPVTVTMEYVR</sequence>
<feature type="domain" description="Carbohydrate kinase PfkB" evidence="3">
    <location>
        <begin position="101"/>
        <end position="342"/>
    </location>
</feature>
<keyword evidence="1" id="KW-0808">Transferase</keyword>
<dbReference type="InterPro" id="IPR002173">
    <property type="entry name" value="Carboh/pur_kinase_PfkB_CS"/>
</dbReference>
<organism evidence="4">
    <name type="scientific">Chromera velia CCMP2878</name>
    <dbReference type="NCBI Taxonomy" id="1169474"/>
    <lineage>
        <taxon>Eukaryota</taxon>
        <taxon>Sar</taxon>
        <taxon>Alveolata</taxon>
        <taxon>Colpodellida</taxon>
        <taxon>Chromeraceae</taxon>
        <taxon>Chromera</taxon>
    </lineage>
</organism>
<dbReference type="Pfam" id="PF00294">
    <property type="entry name" value="PfkB"/>
    <property type="match status" value="1"/>
</dbReference>
<proteinExistence type="predicted"/>
<dbReference type="VEuPathDB" id="CryptoDB:Cvel_23059"/>